<evidence type="ECO:0000313" key="2">
    <source>
        <dbReference type="Proteomes" id="UP000503004"/>
    </source>
</evidence>
<sequence length="108" mass="12126">MQVKHIGYGIRGFYRIAAWGQLWGMIPKDAQRRFDILTFWDKHGLAATREAGFNPAALAAKCCAPCASRRRFFVSVDALRRAVRGTVRPWPVPWCRFSTLASSVTLAA</sequence>
<keyword evidence="2" id="KW-1185">Reference proteome</keyword>
<accession>A0A858Q4X4</accession>
<proteinExistence type="predicted"/>
<dbReference type="AlphaFoldDB" id="A0A858Q4X4"/>
<dbReference type="RefSeq" id="WP_169601799.1">
    <property type="nucleotide sequence ID" value="NZ_CP046565.1"/>
</dbReference>
<organism evidence="1 2">
    <name type="scientific">Methylococcus geothermalis</name>
    <dbReference type="NCBI Taxonomy" id="2681310"/>
    <lineage>
        <taxon>Bacteria</taxon>
        <taxon>Pseudomonadati</taxon>
        <taxon>Pseudomonadota</taxon>
        <taxon>Gammaproteobacteria</taxon>
        <taxon>Methylococcales</taxon>
        <taxon>Methylococcaceae</taxon>
        <taxon>Methylococcus</taxon>
    </lineage>
</organism>
<dbReference type="KEGG" id="metu:GNH96_01990"/>
<protein>
    <submittedName>
        <fullName evidence="1">Uncharacterized protein</fullName>
    </submittedName>
</protein>
<dbReference type="EMBL" id="CP046565">
    <property type="protein sequence ID" value="QJD28853.1"/>
    <property type="molecule type" value="Genomic_DNA"/>
</dbReference>
<name>A0A858Q4X4_9GAMM</name>
<gene>
    <name evidence="1" type="ORF">GNH96_01990</name>
</gene>
<dbReference type="Proteomes" id="UP000503004">
    <property type="component" value="Chromosome"/>
</dbReference>
<evidence type="ECO:0000313" key="1">
    <source>
        <dbReference type="EMBL" id="QJD28853.1"/>
    </source>
</evidence>
<reference evidence="2" key="1">
    <citation type="submission" date="2019-12" db="EMBL/GenBank/DDBJ databases">
        <authorList>
            <person name="Awala S.I."/>
            <person name="Rhee S.K."/>
        </authorList>
    </citation>
    <scope>NUCLEOTIDE SEQUENCE [LARGE SCALE GENOMIC DNA]</scope>
    <source>
        <strain evidence="2">IM1</strain>
    </source>
</reference>